<evidence type="ECO:0000256" key="2">
    <source>
        <dbReference type="ARBA" id="ARBA00022692"/>
    </source>
</evidence>
<dbReference type="CDD" id="cd17399">
    <property type="entry name" value="MFS_MFSD7"/>
    <property type="match status" value="1"/>
</dbReference>
<keyword evidence="3 5" id="KW-1133">Transmembrane helix</keyword>
<feature type="transmembrane region" description="Helical" evidence="5">
    <location>
        <begin position="387"/>
        <end position="408"/>
    </location>
</feature>
<dbReference type="PANTHER" id="PTHR10924:SF6">
    <property type="entry name" value="SOLUTE CARRIER FAMILY 49 MEMBER A3"/>
    <property type="match status" value="1"/>
</dbReference>
<evidence type="ECO:0000256" key="1">
    <source>
        <dbReference type="ARBA" id="ARBA00004141"/>
    </source>
</evidence>
<feature type="transmembrane region" description="Helical" evidence="5">
    <location>
        <begin position="107"/>
        <end position="128"/>
    </location>
</feature>
<dbReference type="GO" id="GO:0022857">
    <property type="term" value="F:transmembrane transporter activity"/>
    <property type="evidence" value="ECO:0007669"/>
    <property type="project" value="InterPro"/>
</dbReference>
<dbReference type="Proteomes" id="UP000736164">
    <property type="component" value="Unassembled WGS sequence"/>
</dbReference>
<evidence type="ECO:0000313" key="6">
    <source>
        <dbReference type="EMBL" id="MBN3314160.1"/>
    </source>
</evidence>
<comment type="caution">
    <text evidence="6">The sequence shown here is derived from an EMBL/GenBank/DDBJ whole genome shotgun (WGS) entry which is preliminary data.</text>
</comment>
<feature type="non-terminal residue" evidence="6">
    <location>
        <position position="1"/>
    </location>
</feature>
<feature type="transmembrane region" description="Helical" evidence="5">
    <location>
        <begin position="176"/>
        <end position="196"/>
    </location>
</feature>
<feature type="non-terminal residue" evidence="6">
    <location>
        <position position="495"/>
    </location>
</feature>
<evidence type="ECO:0000256" key="4">
    <source>
        <dbReference type="ARBA" id="ARBA00023136"/>
    </source>
</evidence>
<feature type="transmembrane region" description="Helical" evidence="5">
    <location>
        <begin position="292"/>
        <end position="315"/>
    </location>
</feature>
<keyword evidence="7" id="KW-1185">Reference proteome</keyword>
<dbReference type="AlphaFoldDB" id="A0A8J7NL09"/>
<proteinExistence type="predicted"/>
<feature type="transmembrane region" description="Helical" evidence="5">
    <location>
        <begin position="202"/>
        <end position="224"/>
    </location>
</feature>
<comment type="subcellular location">
    <subcellularLocation>
        <location evidence="1">Membrane</location>
        <topology evidence="1">Multi-pass membrane protein</topology>
    </subcellularLocation>
</comment>
<dbReference type="Gene3D" id="1.20.1250.20">
    <property type="entry name" value="MFS general substrate transporter like domains"/>
    <property type="match status" value="2"/>
</dbReference>
<feature type="transmembrane region" description="Helical" evidence="5">
    <location>
        <begin position="38"/>
        <end position="58"/>
    </location>
</feature>
<dbReference type="EMBL" id="JAAWVO010014652">
    <property type="protein sequence ID" value="MBN3314160.1"/>
    <property type="molecule type" value="Genomic_DNA"/>
</dbReference>
<name>A0A8J7NL09_ATRSP</name>
<protein>
    <submittedName>
        <fullName evidence="6">S49A3 protein</fullName>
    </submittedName>
</protein>
<dbReference type="Pfam" id="PF07690">
    <property type="entry name" value="MFS_1"/>
    <property type="match status" value="1"/>
</dbReference>
<feature type="transmembrane region" description="Helical" evidence="5">
    <location>
        <begin position="428"/>
        <end position="452"/>
    </location>
</feature>
<dbReference type="SUPFAM" id="SSF103473">
    <property type="entry name" value="MFS general substrate transporter"/>
    <property type="match status" value="1"/>
</dbReference>
<feature type="transmembrane region" description="Helical" evidence="5">
    <location>
        <begin position="258"/>
        <end position="280"/>
    </location>
</feature>
<evidence type="ECO:0000313" key="7">
    <source>
        <dbReference type="Proteomes" id="UP000736164"/>
    </source>
</evidence>
<feature type="transmembrane region" description="Helical" evidence="5">
    <location>
        <begin position="327"/>
        <end position="345"/>
    </location>
</feature>
<evidence type="ECO:0000256" key="3">
    <source>
        <dbReference type="ARBA" id="ARBA00022989"/>
    </source>
</evidence>
<organism evidence="6 7">
    <name type="scientific">Atractosteus spatula</name>
    <name type="common">Alligator gar</name>
    <name type="synonym">Lepisosteus spatula</name>
    <dbReference type="NCBI Taxonomy" id="7917"/>
    <lineage>
        <taxon>Eukaryota</taxon>
        <taxon>Metazoa</taxon>
        <taxon>Chordata</taxon>
        <taxon>Craniata</taxon>
        <taxon>Vertebrata</taxon>
        <taxon>Euteleostomi</taxon>
        <taxon>Actinopterygii</taxon>
        <taxon>Neopterygii</taxon>
        <taxon>Holostei</taxon>
        <taxon>Semionotiformes</taxon>
        <taxon>Lepisosteidae</taxon>
        <taxon>Atractosteus</taxon>
    </lineage>
</organism>
<dbReference type="GO" id="GO:0016020">
    <property type="term" value="C:membrane"/>
    <property type="evidence" value="ECO:0007669"/>
    <property type="project" value="UniProtKB-SubCell"/>
</dbReference>
<keyword evidence="4 5" id="KW-0472">Membrane</keyword>
<accession>A0A8J7NL09</accession>
<dbReference type="InterPro" id="IPR036259">
    <property type="entry name" value="MFS_trans_sf"/>
</dbReference>
<reference evidence="6" key="1">
    <citation type="journal article" date="2021" name="Cell">
        <title>Tracing the genetic footprints of vertebrate landing in non-teleost ray-finned fishes.</title>
        <authorList>
            <person name="Bi X."/>
            <person name="Wang K."/>
            <person name="Yang L."/>
            <person name="Pan H."/>
            <person name="Jiang H."/>
            <person name="Wei Q."/>
            <person name="Fang M."/>
            <person name="Yu H."/>
            <person name="Zhu C."/>
            <person name="Cai Y."/>
            <person name="He Y."/>
            <person name="Gan X."/>
            <person name="Zeng H."/>
            <person name="Yu D."/>
            <person name="Zhu Y."/>
            <person name="Jiang H."/>
            <person name="Qiu Q."/>
            <person name="Yang H."/>
            <person name="Zhang Y.E."/>
            <person name="Wang W."/>
            <person name="Zhu M."/>
            <person name="He S."/>
            <person name="Zhang G."/>
        </authorList>
    </citation>
    <scope>NUCLEOTIDE SEQUENCE</scope>
    <source>
        <strain evidence="6">Allg_001</strain>
    </source>
</reference>
<gene>
    <name evidence="6" type="primary">Slc49a3</name>
    <name evidence="6" type="ORF">GTO95_0002560</name>
</gene>
<dbReference type="InterPro" id="IPR049680">
    <property type="entry name" value="FLVCR1-2_SLC49-like"/>
</dbReference>
<feature type="transmembrane region" description="Helical" evidence="5">
    <location>
        <begin position="351"/>
        <end position="375"/>
    </location>
</feature>
<evidence type="ECO:0000256" key="5">
    <source>
        <dbReference type="SAM" id="Phobius"/>
    </source>
</evidence>
<dbReference type="PANTHER" id="PTHR10924">
    <property type="entry name" value="MAJOR FACILITATOR SUPERFAMILY PROTEIN-RELATED"/>
    <property type="match status" value="1"/>
</dbReference>
<feature type="transmembrane region" description="Helical" evidence="5">
    <location>
        <begin position="78"/>
        <end position="98"/>
    </location>
</feature>
<keyword evidence="2 5" id="KW-0812">Transmembrane</keyword>
<dbReference type="InterPro" id="IPR011701">
    <property type="entry name" value="MFS"/>
</dbReference>
<sequence length="495" mass="53953">VEGMEEDGDSDSDDVIRVPEPNEDLTKLLKYKVYKRRWFLLLVICILNSSNSMLWLSFAPVADQTAQFFHATLDQINWLSLVYMVVAIPVSFGTTWMLDTLGLRTSLILSSWLNMSGSILRLVSILGLTPNTLGNYPMLMAGQTLCALAQPLVIFSPTKMAALWFPEHQRATANMLASMSNPLGILLANIISPLIVKEKNEIPLLLGIYTIPASIVCLLATLGIRDSVPPTPPSASAEISSSEPFFAGINLLLKNKAYMILLLCFGCGIAIFTCFSTLLEQMLCVKGYSNEFAGLCGALFIVFGILGAFVFGMYVDRTKNFIEVTKINMCLSSLACIVFAVVSQMEQQSYAVAAVCSLFGLFGFSVYPIAMELSVECSYPVGEATSAGLIFISGQIQSIVFIIVLQLLTKPLADLPYSACALGDNSALSWKVPALVMAALCCVGTCYFVIFFHTEYKRLKAEEAVFEGNSNELKDEAVNEGESGVISTDNQTPRL</sequence>